<name>A0A5J5CWP9_9PERO</name>
<sequence length="104" mass="11539">MPKNARVTLCNGPYESNGVVEHRNFRLQGLQVEVKHCPSNMSAAALTARGHQCVLEDTREWNMVKLVVNGEVVFRCNIKHLEFGGDGQVDPVCKEAVNAVENAY</sequence>
<gene>
    <name evidence="2" type="ORF">FQN60_014969</name>
</gene>
<dbReference type="AlphaFoldDB" id="A0A5J5CWP9"/>
<comment type="caution">
    <text evidence="2">The sequence shown here is derived from an EMBL/GenBank/DDBJ whole genome shotgun (WGS) entry which is preliminary data.</text>
</comment>
<reference evidence="2 3" key="1">
    <citation type="submission" date="2019-08" db="EMBL/GenBank/DDBJ databases">
        <title>A chromosome-level genome assembly, high-density linkage maps, and genome scans reveal the genomic architecture of hybrid incompatibilities underlying speciation via character displacement in darters (Percidae: Etheostominae).</title>
        <authorList>
            <person name="Moran R.L."/>
            <person name="Catchen J.M."/>
            <person name="Fuller R.C."/>
        </authorList>
    </citation>
    <scope>NUCLEOTIDE SEQUENCE [LARGE SCALE GENOMIC DNA]</scope>
    <source>
        <strain evidence="2">EspeVRDwgs_2016</strain>
        <tissue evidence="2">Muscle</tissue>
    </source>
</reference>
<dbReference type="InterPro" id="IPR027885">
    <property type="entry name" value="UPF0728"/>
</dbReference>
<dbReference type="Proteomes" id="UP000327493">
    <property type="component" value="Chromosome 17"/>
</dbReference>
<dbReference type="PANTHER" id="PTHR28448">
    <property type="entry name" value="UPF0728 PROTEIN C10ORF53"/>
    <property type="match status" value="1"/>
</dbReference>
<evidence type="ECO:0000256" key="1">
    <source>
        <dbReference type="ARBA" id="ARBA00009973"/>
    </source>
</evidence>
<evidence type="ECO:0000313" key="2">
    <source>
        <dbReference type="EMBL" id="KAA8583761.1"/>
    </source>
</evidence>
<accession>A0A5J5CWP9</accession>
<evidence type="ECO:0000313" key="3">
    <source>
        <dbReference type="Proteomes" id="UP000327493"/>
    </source>
</evidence>
<keyword evidence="3" id="KW-1185">Reference proteome</keyword>
<comment type="similarity">
    <text evidence="1">Belongs to the UPF0728 family.</text>
</comment>
<organism evidence="2 3">
    <name type="scientific">Etheostoma spectabile</name>
    <name type="common">orangethroat darter</name>
    <dbReference type="NCBI Taxonomy" id="54343"/>
    <lineage>
        <taxon>Eukaryota</taxon>
        <taxon>Metazoa</taxon>
        <taxon>Chordata</taxon>
        <taxon>Craniata</taxon>
        <taxon>Vertebrata</taxon>
        <taxon>Euteleostomi</taxon>
        <taxon>Actinopterygii</taxon>
        <taxon>Neopterygii</taxon>
        <taxon>Teleostei</taxon>
        <taxon>Neoteleostei</taxon>
        <taxon>Acanthomorphata</taxon>
        <taxon>Eupercaria</taxon>
        <taxon>Perciformes</taxon>
        <taxon>Percoidei</taxon>
        <taxon>Percidae</taxon>
        <taxon>Etheostomatinae</taxon>
        <taxon>Etheostoma</taxon>
    </lineage>
</organism>
<dbReference type="Pfam" id="PF15092">
    <property type="entry name" value="UPF0728"/>
    <property type="match status" value="1"/>
</dbReference>
<proteinExistence type="inferred from homology"/>
<dbReference type="EMBL" id="VOFY01000017">
    <property type="protein sequence ID" value="KAA8583761.1"/>
    <property type="molecule type" value="Genomic_DNA"/>
</dbReference>
<dbReference type="PANTHER" id="PTHR28448:SF1">
    <property type="entry name" value="UPF0728 PROTEIN C10ORF53"/>
    <property type="match status" value="1"/>
</dbReference>
<protein>
    <submittedName>
        <fullName evidence="2">Uncharacterized protein</fullName>
    </submittedName>
</protein>